<dbReference type="EMBL" id="LDPH01000004">
    <property type="protein sequence ID" value="KLV27318.1"/>
    <property type="molecule type" value="Genomic_DNA"/>
</dbReference>
<protein>
    <submittedName>
        <fullName evidence="2">Stage IV sporulation protein</fullName>
    </submittedName>
</protein>
<keyword evidence="1" id="KW-0472">Membrane</keyword>
<dbReference type="NCBIfam" id="TIGR02876">
    <property type="entry name" value="spore_yqfD"/>
    <property type="match status" value="1"/>
</dbReference>
<dbReference type="RefSeq" id="WP_047941297.1">
    <property type="nucleotide sequence ID" value="NZ_JAMAUJ010000002.1"/>
</dbReference>
<dbReference type="PIRSF" id="PIRSF029895">
    <property type="entry name" value="SpoIV"/>
    <property type="match status" value="1"/>
</dbReference>
<dbReference type="Pfam" id="PF06898">
    <property type="entry name" value="YqfD"/>
    <property type="match status" value="1"/>
</dbReference>
<dbReference type="PATRIC" id="fig|1397.4.peg.4160"/>
<accession>A0A0J1IN08</accession>
<name>A0A0J1IN08_NIACI</name>
<evidence type="ECO:0000313" key="2">
    <source>
        <dbReference type="EMBL" id="KLV27318.1"/>
    </source>
</evidence>
<dbReference type="OrthoDB" id="1640349at2"/>
<gene>
    <name evidence="2" type="ORF">ABW02_07355</name>
</gene>
<keyword evidence="1" id="KW-1133">Transmembrane helix</keyword>
<evidence type="ECO:0000256" key="1">
    <source>
        <dbReference type="SAM" id="Phobius"/>
    </source>
</evidence>
<feature type="transmembrane region" description="Helical" evidence="1">
    <location>
        <begin position="91"/>
        <end position="112"/>
    </location>
</feature>
<dbReference type="Proteomes" id="UP000036045">
    <property type="component" value="Unassembled WGS sequence"/>
</dbReference>
<comment type="caution">
    <text evidence="2">The sequence shown here is derived from an EMBL/GenBank/DDBJ whole genome shotgun (WGS) entry which is preliminary data.</text>
</comment>
<organism evidence="2 3">
    <name type="scientific">Niallia circulans</name>
    <name type="common">Bacillus circulans</name>
    <dbReference type="NCBI Taxonomy" id="1397"/>
    <lineage>
        <taxon>Bacteria</taxon>
        <taxon>Bacillati</taxon>
        <taxon>Bacillota</taxon>
        <taxon>Bacilli</taxon>
        <taxon>Bacillales</taxon>
        <taxon>Bacillaceae</taxon>
        <taxon>Niallia</taxon>
    </lineage>
</organism>
<proteinExistence type="predicted"/>
<reference evidence="2 3" key="1">
    <citation type="submission" date="2015-05" db="EMBL/GenBank/DDBJ databases">
        <title>Whole genome sequence and identification of bacterial endophytes from Costus igneus.</title>
        <authorList>
            <person name="Lee Y.P."/>
            <person name="Gan H.M."/>
            <person name="Eng W."/>
            <person name="Wheatley M.S."/>
            <person name="Caraballo A."/>
            <person name="Polter S."/>
            <person name="Savka M.A."/>
            <person name="Hudson A.O."/>
        </authorList>
    </citation>
    <scope>NUCLEOTIDE SEQUENCE [LARGE SCALE GENOMIC DNA]</scope>
    <source>
        <strain evidence="2 3">RIT379</strain>
    </source>
</reference>
<keyword evidence="3" id="KW-1185">Reference proteome</keyword>
<sequence length="397" mass="45432">MKNHWIEYLTGIITVKATGKGLERFLNKLLKNGMSVWNVKKHGPQAVTFQISLKNIHSLRHLVRGSGIKIEFQRRAGAPFLYKRMWKNSGFVLGLFLFLGLVLTLSNMVWGIEIKGANPATEYQIRKQLDKMDIKIGKSQFFAKELDEIQAELTNNIDAITWIGVELKGTTYHFQVVEKNEPKKKKEAGPQNLIATKKATIVTDFVESGTKRYAINEVVRKGQLLVAGKIGNEDRVKSVSAKGKVWGEVWYTTKVTVPLETTFQVFNGAEKQKIYMKLGKWSIPVWGFGKIEYKEYEEEENESNVKFFKWELPIKIVNKTYREKEIVIRGYSEKDAIEKGKEDARKDIMKRIGEDGKIKEEKILQQDIKNGKVKLNIAFTTIENIAKAQPLTQGDTE</sequence>
<dbReference type="InterPro" id="IPR010690">
    <property type="entry name" value="YqfD"/>
</dbReference>
<keyword evidence="1" id="KW-0812">Transmembrane</keyword>
<evidence type="ECO:0000313" key="3">
    <source>
        <dbReference type="Proteomes" id="UP000036045"/>
    </source>
</evidence>
<dbReference type="AlphaFoldDB" id="A0A0J1IN08"/>